<gene>
    <name evidence="2" type="ORF">C7410_107207</name>
</gene>
<organism evidence="2 3">
    <name type="scientific">Paraburkholderia silvatlantica</name>
    <dbReference type="NCBI Taxonomy" id="321895"/>
    <lineage>
        <taxon>Bacteria</taxon>
        <taxon>Pseudomonadati</taxon>
        <taxon>Pseudomonadota</taxon>
        <taxon>Betaproteobacteria</taxon>
        <taxon>Burkholderiales</taxon>
        <taxon>Burkholderiaceae</taxon>
        <taxon>Paraburkholderia</taxon>
    </lineage>
</organism>
<keyword evidence="1" id="KW-1133">Transmembrane helix</keyword>
<evidence type="ECO:0000256" key="1">
    <source>
        <dbReference type="SAM" id="Phobius"/>
    </source>
</evidence>
<accession>A0A2U0ZU56</accession>
<name>A0A2U0ZU56_9BURK</name>
<evidence type="ECO:0000313" key="2">
    <source>
        <dbReference type="EMBL" id="PYE23830.1"/>
    </source>
</evidence>
<proteinExistence type="predicted"/>
<keyword evidence="1" id="KW-0812">Transmembrane</keyword>
<reference evidence="2 3" key="1">
    <citation type="submission" date="2018-06" db="EMBL/GenBank/DDBJ databases">
        <title>Genomic Encyclopedia of Type Strains, Phase IV (KMG-V): Genome sequencing to study the core and pangenomes of soil and plant-associated prokaryotes.</title>
        <authorList>
            <person name="Whitman W."/>
        </authorList>
    </citation>
    <scope>NUCLEOTIDE SEQUENCE [LARGE SCALE GENOMIC DNA]</scope>
    <source>
        <strain evidence="2 3">SRCL-318</strain>
    </source>
</reference>
<protein>
    <submittedName>
        <fullName evidence="2">Uncharacterized protein</fullName>
    </submittedName>
</protein>
<dbReference type="AlphaFoldDB" id="A0A2U0ZU56"/>
<sequence>MSHTAAYKLQRLTPSPSCSIVTVQPDIAWPDTDTDLKGETTVKRLTLTLIAGALLAASLGGCVVVPAGGYYGGGYHHGYYYR</sequence>
<dbReference type="EMBL" id="QJSQ01000007">
    <property type="protein sequence ID" value="PYE23830.1"/>
    <property type="molecule type" value="Genomic_DNA"/>
</dbReference>
<keyword evidence="1" id="KW-0472">Membrane</keyword>
<dbReference type="Proteomes" id="UP000247772">
    <property type="component" value="Unassembled WGS sequence"/>
</dbReference>
<comment type="caution">
    <text evidence="2">The sequence shown here is derived from an EMBL/GenBank/DDBJ whole genome shotgun (WGS) entry which is preliminary data.</text>
</comment>
<feature type="transmembrane region" description="Helical" evidence="1">
    <location>
        <begin position="47"/>
        <end position="72"/>
    </location>
</feature>
<evidence type="ECO:0000313" key="3">
    <source>
        <dbReference type="Proteomes" id="UP000247772"/>
    </source>
</evidence>